<protein>
    <submittedName>
        <fullName evidence="2">Uncharacterized protein</fullName>
    </submittedName>
</protein>
<organism evidence="1 2">
    <name type="scientific">Panagrolaimus sp. JU765</name>
    <dbReference type="NCBI Taxonomy" id="591449"/>
    <lineage>
        <taxon>Eukaryota</taxon>
        <taxon>Metazoa</taxon>
        <taxon>Ecdysozoa</taxon>
        <taxon>Nematoda</taxon>
        <taxon>Chromadorea</taxon>
        <taxon>Rhabditida</taxon>
        <taxon>Tylenchina</taxon>
        <taxon>Panagrolaimomorpha</taxon>
        <taxon>Panagrolaimoidea</taxon>
        <taxon>Panagrolaimidae</taxon>
        <taxon>Panagrolaimus</taxon>
    </lineage>
</organism>
<reference evidence="2" key="1">
    <citation type="submission" date="2022-11" db="UniProtKB">
        <authorList>
            <consortium name="WormBaseParasite"/>
        </authorList>
    </citation>
    <scope>IDENTIFICATION</scope>
</reference>
<accession>A0AC34Q9S8</accession>
<sequence length="414" mass="46152">MTEEKPQMRTASATTNVEEKNVSETMITETTEVVVELRTNPWTASEEVKNKLPRLTTSFKLENLPSEPVQSISDPFSPLNSKEGRSTIDFGNNYVRCCKWSASGNYLLTDAADHRIRVFPCENSRLEPMKMGIVGQGTIIYDLEWHPTLDVFASTSKAHPIKIFDSSCQELATAICRNHVDEIDAAYSLAFSNNGETLFAGFKNLIYVFNLQSASEQSSVIKTCDKSGIGQRGMISCMAMNPVFHGSFAAGSYNSSIGLYSEQTGSVDMMFETTAKNVTHIKFSSDGTKLFYGCAKSSKLECVDVRFSYKPLKTFERPVNTNQTIYFDVDSAGNFLFTGTTDNCILIYDLNKEGDPWKIPVNSRVTAGLELKPGEKVVTTSHGERIFPLPKFEDDDENEEPVIPDFGVKLWEFN</sequence>
<evidence type="ECO:0000313" key="2">
    <source>
        <dbReference type="WBParaSite" id="JU765_v2.g14319.t1"/>
    </source>
</evidence>
<dbReference type="WBParaSite" id="JU765_v2.g14319.t1">
    <property type="protein sequence ID" value="JU765_v2.g14319.t1"/>
    <property type="gene ID" value="JU765_v2.g14319"/>
</dbReference>
<dbReference type="Proteomes" id="UP000887576">
    <property type="component" value="Unplaced"/>
</dbReference>
<evidence type="ECO:0000313" key="1">
    <source>
        <dbReference type="Proteomes" id="UP000887576"/>
    </source>
</evidence>
<name>A0AC34Q9S8_9BILA</name>
<proteinExistence type="predicted"/>